<sequence length="387" mass="45524">MNLNKNQFSNIDGSSKVAFIFIGSAQNFQNYYDRQNLIDQGVSFQHAFKGTDEQQLIRQDKEALYNHAKSLKLNCDAVSFESLLSKNKFIKKSQVISFLIENISKYKNFSEINIHFDGPSIKYKGDWVFYDNQILKQEELLLIAINQQFRNNLIIVSNCNYSNELLERYNKGVYDKYISYFNSLLFISTCFKEQNYHSFYQFYNFQCRNCCFIKQLNNSYTNECKLHNQQEQIELCNSISPSNTLLDKQVIINQSCPSHRFSNYELSTQANTARNQYYQSNIMLKEDIEKKYDLKIDNSSNQTNIYKKSSILLHPSNQHQNQNAHNSFEAKSQDVSYELLSTDQTFNMNNNNQSLKGVSYEQIKYFFSSVQPINRILDNQQTQQDKR</sequence>
<evidence type="ECO:0000313" key="1">
    <source>
        <dbReference type="EMBL" id="EWS72425.1"/>
    </source>
</evidence>
<keyword evidence="2" id="KW-1185">Reference proteome</keyword>
<proteinExistence type="predicted"/>
<protein>
    <submittedName>
        <fullName evidence="1">Uncharacterized protein</fullName>
    </submittedName>
</protein>
<accession>W7WZZ2</accession>
<gene>
    <name evidence="1" type="ORF">TTHERM_000773539</name>
</gene>
<reference evidence="2" key="1">
    <citation type="journal article" date="2006" name="PLoS Biol.">
        <title>Macronuclear genome sequence of the ciliate Tetrahymena thermophila, a model eukaryote.</title>
        <authorList>
            <person name="Eisen J.A."/>
            <person name="Coyne R.S."/>
            <person name="Wu M."/>
            <person name="Wu D."/>
            <person name="Thiagarajan M."/>
            <person name="Wortman J.R."/>
            <person name="Badger J.H."/>
            <person name="Ren Q."/>
            <person name="Amedeo P."/>
            <person name="Jones K.M."/>
            <person name="Tallon L.J."/>
            <person name="Delcher A.L."/>
            <person name="Salzberg S.L."/>
            <person name="Silva J.C."/>
            <person name="Haas B.J."/>
            <person name="Majoros W.H."/>
            <person name="Farzad M."/>
            <person name="Carlton J.M."/>
            <person name="Smith R.K. Jr."/>
            <person name="Garg J."/>
            <person name="Pearlman R.E."/>
            <person name="Karrer K.M."/>
            <person name="Sun L."/>
            <person name="Manning G."/>
            <person name="Elde N.C."/>
            <person name="Turkewitz A.P."/>
            <person name="Asai D.J."/>
            <person name="Wilkes D.E."/>
            <person name="Wang Y."/>
            <person name="Cai H."/>
            <person name="Collins K."/>
            <person name="Stewart B.A."/>
            <person name="Lee S.R."/>
            <person name="Wilamowska K."/>
            <person name="Weinberg Z."/>
            <person name="Ruzzo W.L."/>
            <person name="Wloga D."/>
            <person name="Gaertig J."/>
            <person name="Frankel J."/>
            <person name="Tsao C.-C."/>
            <person name="Gorovsky M.A."/>
            <person name="Keeling P.J."/>
            <person name="Waller R.F."/>
            <person name="Patron N.J."/>
            <person name="Cherry J.M."/>
            <person name="Stover N.A."/>
            <person name="Krieger C.J."/>
            <person name="del Toro C."/>
            <person name="Ryder H.F."/>
            <person name="Williamson S.C."/>
            <person name="Barbeau R.A."/>
            <person name="Hamilton E.P."/>
            <person name="Orias E."/>
        </authorList>
    </citation>
    <scope>NUCLEOTIDE SEQUENCE [LARGE SCALE GENOMIC DNA]</scope>
    <source>
        <strain evidence="2">SB210</strain>
    </source>
</reference>
<dbReference type="EMBL" id="GG662514">
    <property type="protein sequence ID" value="EWS72425.1"/>
    <property type="molecule type" value="Genomic_DNA"/>
</dbReference>
<dbReference type="Proteomes" id="UP000009168">
    <property type="component" value="Unassembled WGS sequence"/>
</dbReference>
<evidence type="ECO:0000313" key="2">
    <source>
        <dbReference type="Proteomes" id="UP000009168"/>
    </source>
</evidence>
<dbReference type="RefSeq" id="XP_012655052.1">
    <property type="nucleotide sequence ID" value="XM_012799598.1"/>
</dbReference>
<organism evidence="1 2">
    <name type="scientific">Tetrahymena thermophila (strain SB210)</name>
    <dbReference type="NCBI Taxonomy" id="312017"/>
    <lineage>
        <taxon>Eukaryota</taxon>
        <taxon>Sar</taxon>
        <taxon>Alveolata</taxon>
        <taxon>Ciliophora</taxon>
        <taxon>Intramacronucleata</taxon>
        <taxon>Oligohymenophorea</taxon>
        <taxon>Hymenostomatida</taxon>
        <taxon>Tetrahymenina</taxon>
        <taxon>Tetrahymenidae</taxon>
        <taxon>Tetrahymena</taxon>
    </lineage>
</organism>
<dbReference type="InParanoid" id="W7WZZ2"/>
<dbReference type="AlphaFoldDB" id="W7WZZ2"/>
<dbReference type="KEGG" id="tet:TTHERM_000773539"/>
<dbReference type="GeneID" id="24440615"/>
<name>W7WZZ2_TETTS</name>